<comment type="caution">
    <text evidence="2">The sequence shown here is derived from an EMBL/GenBank/DDBJ whole genome shotgun (WGS) entry which is preliminary data.</text>
</comment>
<evidence type="ECO:0000313" key="3">
    <source>
        <dbReference type="Proteomes" id="UP000078240"/>
    </source>
</evidence>
<proteinExistence type="predicted"/>
<name>A0A179GCQ2_PURLI</name>
<dbReference type="EMBL" id="LSBH01000008">
    <property type="protein sequence ID" value="OAQ75308.1"/>
    <property type="molecule type" value="Genomic_DNA"/>
</dbReference>
<accession>A0A179GCQ2</accession>
<evidence type="ECO:0000256" key="1">
    <source>
        <dbReference type="SAM" id="MobiDB-lite"/>
    </source>
</evidence>
<feature type="compositionally biased region" description="Basic and acidic residues" evidence="1">
    <location>
        <begin position="1"/>
        <end position="12"/>
    </location>
</feature>
<feature type="compositionally biased region" description="Gly residues" evidence="1">
    <location>
        <begin position="108"/>
        <end position="121"/>
    </location>
</feature>
<feature type="compositionally biased region" description="Basic and acidic residues" evidence="1">
    <location>
        <begin position="20"/>
        <end position="29"/>
    </location>
</feature>
<evidence type="ECO:0000313" key="2">
    <source>
        <dbReference type="EMBL" id="OAQ75308.1"/>
    </source>
</evidence>
<organism evidence="2 3">
    <name type="scientific">Purpureocillium lilacinum</name>
    <name type="common">Paecilomyces lilacinus</name>
    <dbReference type="NCBI Taxonomy" id="33203"/>
    <lineage>
        <taxon>Eukaryota</taxon>
        <taxon>Fungi</taxon>
        <taxon>Dikarya</taxon>
        <taxon>Ascomycota</taxon>
        <taxon>Pezizomycotina</taxon>
        <taxon>Sordariomycetes</taxon>
        <taxon>Hypocreomycetidae</taxon>
        <taxon>Hypocreales</taxon>
        <taxon>Ophiocordycipitaceae</taxon>
        <taxon>Purpureocillium</taxon>
    </lineage>
</organism>
<gene>
    <name evidence="2" type="ORF">VFPBJ_09283</name>
</gene>
<dbReference type="Proteomes" id="UP000078240">
    <property type="component" value="Unassembled WGS sequence"/>
</dbReference>
<feature type="region of interest" description="Disordered" evidence="1">
    <location>
        <begin position="1"/>
        <end position="36"/>
    </location>
</feature>
<feature type="region of interest" description="Disordered" evidence="1">
    <location>
        <begin position="108"/>
        <end position="147"/>
    </location>
</feature>
<protein>
    <submittedName>
        <fullName evidence="2">Uncharacterized protein</fullName>
    </submittedName>
</protein>
<sequence length="182" mass="19434">MRDMCEAARDDVGQTAMQIDDGREGKSDGDGNWALGVGDKWRGGRRRRRGVEVRRGERRRWSWGKLSLAQELKGGPRPGAAASRKRRRVWCRGGGAAAAAAQWTGTGRLLGEGGVDSGGPRRGWYSRDPGRGGDAPPNEELPAGDAVESRQTPLLCCGGSGRAASSFCDVDLLRQTLVAALC</sequence>
<reference evidence="2 3" key="1">
    <citation type="submission" date="2016-01" db="EMBL/GenBank/DDBJ databases">
        <title>Biosynthesis of antibiotic leucinostatins and their inhibition on Phytophthora in bio-control Purpureocillium lilacinum.</title>
        <authorList>
            <person name="Wang G."/>
            <person name="Liu Z."/>
            <person name="Lin R."/>
            <person name="Li E."/>
            <person name="Mao Z."/>
            <person name="Ling J."/>
            <person name="Yin W."/>
            <person name="Xie B."/>
        </authorList>
    </citation>
    <scope>NUCLEOTIDE SEQUENCE [LARGE SCALE GENOMIC DNA]</scope>
    <source>
        <strain evidence="2">PLBJ-1</strain>
    </source>
</reference>
<dbReference type="AlphaFoldDB" id="A0A179GCQ2"/>